<comment type="caution">
    <text evidence="1">The sequence shown here is derived from an EMBL/GenBank/DDBJ whole genome shotgun (WGS) entry which is preliminary data.</text>
</comment>
<evidence type="ECO:0000313" key="1">
    <source>
        <dbReference type="EMBL" id="KAJ4400553.1"/>
    </source>
</evidence>
<accession>A0A9W8Z980</accession>
<organism evidence="1 2">
    <name type="scientific">Didymella pomorum</name>
    <dbReference type="NCBI Taxonomy" id="749634"/>
    <lineage>
        <taxon>Eukaryota</taxon>
        <taxon>Fungi</taxon>
        <taxon>Dikarya</taxon>
        <taxon>Ascomycota</taxon>
        <taxon>Pezizomycotina</taxon>
        <taxon>Dothideomycetes</taxon>
        <taxon>Pleosporomycetidae</taxon>
        <taxon>Pleosporales</taxon>
        <taxon>Pleosporineae</taxon>
        <taxon>Didymellaceae</taxon>
        <taxon>Didymella</taxon>
    </lineage>
</organism>
<dbReference type="AlphaFoldDB" id="A0A9W8Z980"/>
<keyword evidence="2" id="KW-1185">Reference proteome</keyword>
<reference evidence="1" key="1">
    <citation type="submission" date="2022-10" db="EMBL/GenBank/DDBJ databases">
        <title>Tapping the CABI collections for fungal endophytes: first genome assemblies for Collariella, Neodidymelliopsis, Ascochyta clinopodiicola, Didymella pomorum, Didymosphaeria variabile, Neocosmospora piperis and Neocucurbitaria cava.</title>
        <authorList>
            <person name="Hill R."/>
        </authorList>
    </citation>
    <scope>NUCLEOTIDE SEQUENCE</scope>
    <source>
        <strain evidence="1">IMI 355091</strain>
    </source>
</reference>
<name>A0A9W8Z980_9PLEO</name>
<dbReference type="OrthoDB" id="5356769at2759"/>
<gene>
    <name evidence="1" type="ORF">N0V91_008595</name>
</gene>
<dbReference type="Proteomes" id="UP001140510">
    <property type="component" value="Unassembled WGS sequence"/>
</dbReference>
<protein>
    <submittedName>
        <fullName evidence="1">Uncharacterized protein</fullName>
    </submittedName>
</protein>
<dbReference type="EMBL" id="JAPEVA010000087">
    <property type="protein sequence ID" value="KAJ4400553.1"/>
    <property type="molecule type" value="Genomic_DNA"/>
</dbReference>
<evidence type="ECO:0000313" key="2">
    <source>
        <dbReference type="Proteomes" id="UP001140510"/>
    </source>
</evidence>
<proteinExistence type="predicted"/>
<sequence>MNQKIIYWSLNAFFPTLQLFFDSGLSYTIDCGRLPGAVVGLDPQLLFRMTDCTHEEEGRITKSVIPEKFARSGASIKILEAAIAQRTSVATRPRAPRGRLSMADGQDLDLVQEIHTVVGLRLNGMIEMGYVWAKTEVPSAQIGGRQWGDMRLAGLRDNVQALFLGLPSGLPKPGGELMVVDMGSMIKLPVTTPSGGEKPGKPWI</sequence>